<feature type="transmembrane region" description="Helical" evidence="1">
    <location>
        <begin position="29"/>
        <end position="52"/>
    </location>
</feature>
<evidence type="ECO:0000256" key="1">
    <source>
        <dbReference type="SAM" id="Phobius"/>
    </source>
</evidence>
<evidence type="ECO:0000313" key="3">
    <source>
        <dbReference type="Proteomes" id="UP001304769"/>
    </source>
</evidence>
<feature type="transmembrane region" description="Helical" evidence="1">
    <location>
        <begin position="143"/>
        <end position="169"/>
    </location>
</feature>
<sequence>MSILVASILAVWLLVLSRLGPCIRHRGDLVFFVALPAALAATINHPAVFRVVDTALGFPGVSSLLSGTLIMLAFGLFRSAIVKAVVAADKQEAVLRRGLLQTTAAITVFCVAFGCAAIEGAVSASLSPDRTSIDPASQSDIGVFVFMSTLCIYMIAVSIEVALVCVKYLPRMASALFRVGFGAVAIGCTVAVAALVAKLLRQIIVLTYVGLDYESFLQGTFDALQALCALFIAFGLMLPAMSGRVTAWQVYERYRLLRLHRLWRRTVVANVVIDSVSIPLKGVISRNPRARLHRALVEILDSDLAAGGTLLNSSDSKLVKKSEGALYA</sequence>
<keyword evidence="3" id="KW-1185">Reference proteome</keyword>
<dbReference type="EMBL" id="JAYGGQ010000022">
    <property type="protein sequence ID" value="MEA5457114.1"/>
    <property type="molecule type" value="Genomic_DNA"/>
</dbReference>
<keyword evidence="1" id="KW-0812">Transmembrane</keyword>
<feature type="transmembrane region" description="Helical" evidence="1">
    <location>
        <begin position="64"/>
        <end position="86"/>
    </location>
</feature>
<feature type="transmembrane region" description="Helical" evidence="1">
    <location>
        <begin position="175"/>
        <end position="200"/>
    </location>
</feature>
<feature type="transmembrane region" description="Helical" evidence="1">
    <location>
        <begin position="221"/>
        <end position="242"/>
    </location>
</feature>
<keyword evidence="1" id="KW-1133">Transmembrane helix</keyword>
<dbReference type="Proteomes" id="UP001304769">
    <property type="component" value="Unassembled WGS sequence"/>
</dbReference>
<name>A0ABU5TBP2_9MICC</name>
<reference evidence="2 3" key="1">
    <citation type="submission" date="2023-12" db="EMBL/GenBank/DDBJ databases">
        <title>Sinomonas terricola sp. nov, isolated from litchi orchard soil in Guangdong, PR China.</title>
        <authorList>
            <person name="Jiaxin W."/>
            <person name="Yang Z."/>
            <person name="Honghui Z."/>
        </authorList>
    </citation>
    <scope>NUCLEOTIDE SEQUENCE [LARGE SCALE GENOMIC DNA]</scope>
    <source>
        <strain evidence="2 3">JGH33</strain>
    </source>
</reference>
<dbReference type="RefSeq" id="WP_323281026.1">
    <property type="nucleotide sequence ID" value="NZ_JAYGGQ010000022.1"/>
</dbReference>
<evidence type="ECO:0008006" key="4">
    <source>
        <dbReference type="Google" id="ProtNLM"/>
    </source>
</evidence>
<feature type="transmembrane region" description="Helical" evidence="1">
    <location>
        <begin position="98"/>
        <end position="122"/>
    </location>
</feature>
<protein>
    <recommendedName>
        <fullName evidence="4">Integral membrane protein</fullName>
    </recommendedName>
</protein>
<comment type="caution">
    <text evidence="2">The sequence shown here is derived from an EMBL/GenBank/DDBJ whole genome shotgun (WGS) entry which is preliminary data.</text>
</comment>
<keyword evidence="1" id="KW-0472">Membrane</keyword>
<accession>A0ABU5TBP2</accession>
<proteinExistence type="predicted"/>
<gene>
    <name evidence="2" type="ORF">SPF06_20535</name>
</gene>
<organism evidence="2 3">
    <name type="scientific">Sinomonas terricola</name>
    <dbReference type="NCBI Taxonomy" id="3110330"/>
    <lineage>
        <taxon>Bacteria</taxon>
        <taxon>Bacillati</taxon>
        <taxon>Actinomycetota</taxon>
        <taxon>Actinomycetes</taxon>
        <taxon>Micrococcales</taxon>
        <taxon>Micrococcaceae</taxon>
        <taxon>Sinomonas</taxon>
    </lineage>
</organism>
<evidence type="ECO:0000313" key="2">
    <source>
        <dbReference type="EMBL" id="MEA5457114.1"/>
    </source>
</evidence>